<organism evidence="2">
    <name type="scientific">Arundo donax</name>
    <name type="common">Giant reed</name>
    <name type="synonym">Donax arundinaceus</name>
    <dbReference type="NCBI Taxonomy" id="35708"/>
    <lineage>
        <taxon>Eukaryota</taxon>
        <taxon>Viridiplantae</taxon>
        <taxon>Streptophyta</taxon>
        <taxon>Embryophyta</taxon>
        <taxon>Tracheophyta</taxon>
        <taxon>Spermatophyta</taxon>
        <taxon>Magnoliopsida</taxon>
        <taxon>Liliopsida</taxon>
        <taxon>Poales</taxon>
        <taxon>Poaceae</taxon>
        <taxon>PACMAD clade</taxon>
        <taxon>Arundinoideae</taxon>
        <taxon>Arundineae</taxon>
        <taxon>Arundo</taxon>
    </lineage>
</organism>
<sequence>MFAVMQGPLSTLLIWCHLIWLARFDRSFLLIVGQCKPKFLVLYASIFYPSSIETVDLFCLVDCLVSFIVFSFCCIMC</sequence>
<evidence type="ECO:0000313" key="2">
    <source>
        <dbReference type="EMBL" id="JAD97571.1"/>
    </source>
</evidence>
<protein>
    <submittedName>
        <fullName evidence="2">Uncharacterized protein</fullName>
    </submittedName>
</protein>
<name>A0A0A9EC21_ARUDO</name>
<proteinExistence type="predicted"/>
<feature type="chain" id="PRO_5002046864" evidence="1">
    <location>
        <begin position="25"/>
        <end position="77"/>
    </location>
</feature>
<dbReference type="EMBL" id="GBRH01200324">
    <property type="protein sequence ID" value="JAD97571.1"/>
    <property type="molecule type" value="Transcribed_RNA"/>
</dbReference>
<reference evidence="2" key="2">
    <citation type="journal article" date="2015" name="Data Brief">
        <title>Shoot transcriptome of the giant reed, Arundo donax.</title>
        <authorList>
            <person name="Barrero R.A."/>
            <person name="Guerrero F.D."/>
            <person name="Moolhuijzen P."/>
            <person name="Goolsby J.A."/>
            <person name="Tidwell J."/>
            <person name="Bellgard S.E."/>
            <person name="Bellgard M.I."/>
        </authorList>
    </citation>
    <scope>NUCLEOTIDE SEQUENCE</scope>
    <source>
        <tissue evidence="2">Shoot tissue taken approximately 20 cm above the soil surface</tissue>
    </source>
</reference>
<reference evidence="2" key="1">
    <citation type="submission" date="2014-09" db="EMBL/GenBank/DDBJ databases">
        <authorList>
            <person name="Magalhaes I.L.F."/>
            <person name="Oliveira U."/>
            <person name="Santos F.R."/>
            <person name="Vidigal T.H.D.A."/>
            <person name="Brescovit A.D."/>
            <person name="Santos A.J."/>
        </authorList>
    </citation>
    <scope>NUCLEOTIDE SEQUENCE</scope>
    <source>
        <tissue evidence="2">Shoot tissue taken approximately 20 cm above the soil surface</tissue>
    </source>
</reference>
<feature type="signal peptide" evidence="1">
    <location>
        <begin position="1"/>
        <end position="24"/>
    </location>
</feature>
<accession>A0A0A9EC21</accession>
<evidence type="ECO:0000256" key="1">
    <source>
        <dbReference type="SAM" id="SignalP"/>
    </source>
</evidence>
<keyword evidence="1" id="KW-0732">Signal</keyword>
<dbReference type="AlphaFoldDB" id="A0A0A9EC21"/>